<organism evidence="12 13">
    <name type="scientific">Anaerotruncus colihominis</name>
    <dbReference type="NCBI Taxonomy" id="169435"/>
    <lineage>
        <taxon>Bacteria</taxon>
        <taxon>Bacillati</taxon>
        <taxon>Bacillota</taxon>
        <taxon>Clostridia</taxon>
        <taxon>Eubacteriales</taxon>
        <taxon>Oscillospiraceae</taxon>
        <taxon>Anaerotruncus</taxon>
    </lineage>
</organism>
<reference evidence="12 13" key="1">
    <citation type="submission" date="2018-08" db="EMBL/GenBank/DDBJ databases">
        <title>Murine metabolic-syndrome-specific gut microbial biobank.</title>
        <authorList>
            <person name="Liu C."/>
        </authorList>
    </citation>
    <scope>NUCLEOTIDE SEQUENCE [LARGE SCALE GENOMIC DNA]</scope>
    <source>
        <strain evidence="12 13">28</strain>
    </source>
</reference>
<dbReference type="GO" id="GO:0016787">
    <property type="term" value="F:hydrolase activity"/>
    <property type="evidence" value="ECO:0007669"/>
    <property type="project" value="UniProtKB-KW"/>
</dbReference>
<evidence type="ECO:0000313" key="12">
    <source>
        <dbReference type="EMBL" id="NBH62033.1"/>
    </source>
</evidence>
<dbReference type="SUPFAM" id="SSF52374">
    <property type="entry name" value="Nucleotidylyl transferase"/>
    <property type="match status" value="1"/>
</dbReference>
<dbReference type="InterPro" id="IPR014729">
    <property type="entry name" value="Rossmann-like_a/b/a_fold"/>
</dbReference>
<dbReference type="PANTHER" id="PTHR39321:SF3">
    <property type="entry name" value="PHOSPHOPANTETHEINE ADENYLYLTRANSFERASE"/>
    <property type="match status" value="1"/>
</dbReference>
<accession>A0A845QMT3</accession>
<comment type="function">
    <text evidence="1">Catalyzes the reversible adenylation of nicotinate mononucleotide (NaMN) to nicotinic acid adenine dinucleotide (NaAD).</text>
</comment>
<protein>
    <recommendedName>
        <fullName evidence="3">nicotinate-nucleotide adenylyltransferase</fullName>
        <ecNumber evidence="3">2.7.7.18</ecNumber>
    </recommendedName>
</protein>
<evidence type="ECO:0000256" key="10">
    <source>
        <dbReference type="ARBA" id="ARBA00048721"/>
    </source>
</evidence>
<evidence type="ECO:0000256" key="1">
    <source>
        <dbReference type="ARBA" id="ARBA00002324"/>
    </source>
</evidence>
<name>A0A845QMT3_9FIRM</name>
<evidence type="ECO:0000256" key="6">
    <source>
        <dbReference type="ARBA" id="ARBA00022695"/>
    </source>
</evidence>
<evidence type="ECO:0000256" key="7">
    <source>
        <dbReference type="ARBA" id="ARBA00022741"/>
    </source>
</evidence>
<feature type="domain" description="Cytidyltransferase-like" evidence="11">
    <location>
        <begin position="897"/>
        <end position="1060"/>
    </location>
</feature>
<keyword evidence="7" id="KW-0547">Nucleotide-binding</keyword>
<keyword evidence="8" id="KW-0067">ATP-binding</keyword>
<keyword evidence="5" id="KW-0808">Transferase</keyword>
<evidence type="ECO:0000256" key="2">
    <source>
        <dbReference type="ARBA" id="ARBA00005019"/>
    </source>
</evidence>
<keyword evidence="13" id="KW-1185">Reference proteome</keyword>
<dbReference type="Gene3D" id="3.40.50.620">
    <property type="entry name" value="HUPs"/>
    <property type="match status" value="1"/>
</dbReference>
<comment type="caution">
    <text evidence="12">The sequence shown here is derived from an EMBL/GenBank/DDBJ whole genome shotgun (WGS) entry which is preliminary data.</text>
</comment>
<dbReference type="GO" id="GO:0004515">
    <property type="term" value="F:nicotinate-nucleotide adenylyltransferase activity"/>
    <property type="evidence" value="ECO:0007669"/>
    <property type="project" value="UniProtKB-EC"/>
</dbReference>
<evidence type="ECO:0000313" key="13">
    <source>
        <dbReference type="Proteomes" id="UP000446866"/>
    </source>
</evidence>
<dbReference type="InterPro" id="IPR004821">
    <property type="entry name" value="Cyt_trans-like"/>
</dbReference>
<keyword evidence="4" id="KW-0662">Pyridine nucleotide biosynthesis</keyword>
<evidence type="ECO:0000259" key="11">
    <source>
        <dbReference type="Pfam" id="PF01467"/>
    </source>
</evidence>
<dbReference type="EC" id="2.7.7.18" evidence="3"/>
<dbReference type="GO" id="GO:0005524">
    <property type="term" value="F:ATP binding"/>
    <property type="evidence" value="ECO:0007669"/>
    <property type="project" value="UniProtKB-KW"/>
</dbReference>
<dbReference type="EMBL" id="QXWK01000018">
    <property type="protein sequence ID" value="NBH62033.1"/>
    <property type="molecule type" value="Genomic_DNA"/>
</dbReference>
<dbReference type="RefSeq" id="WP_160202318.1">
    <property type="nucleotide sequence ID" value="NZ_QXWK01000018.1"/>
</dbReference>
<keyword evidence="9" id="KW-0520">NAD</keyword>
<dbReference type="SUPFAM" id="SSF48371">
    <property type="entry name" value="ARM repeat"/>
    <property type="match status" value="1"/>
</dbReference>
<comment type="catalytic activity">
    <reaction evidence="10">
        <text>nicotinate beta-D-ribonucleotide + ATP + H(+) = deamido-NAD(+) + diphosphate</text>
        <dbReference type="Rhea" id="RHEA:22860"/>
        <dbReference type="ChEBI" id="CHEBI:15378"/>
        <dbReference type="ChEBI" id="CHEBI:30616"/>
        <dbReference type="ChEBI" id="CHEBI:33019"/>
        <dbReference type="ChEBI" id="CHEBI:57502"/>
        <dbReference type="ChEBI" id="CHEBI:58437"/>
        <dbReference type="EC" id="2.7.7.18"/>
    </reaction>
</comment>
<evidence type="ECO:0000256" key="9">
    <source>
        <dbReference type="ARBA" id="ARBA00023027"/>
    </source>
</evidence>
<dbReference type="Proteomes" id="UP000446866">
    <property type="component" value="Unassembled WGS sequence"/>
</dbReference>
<dbReference type="SUPFAM" id="SSF109604">
    <property type="entry name" value="HD-domain/PDEase-like"/>
    <property type="match status" value="1"/>
</dbReference>
<keyword evidence="6" id="KW-0548">Nucleotidyltransferase</keyword>
<gene>
    <name evidence="12" type="ORF">D0435_10260</name>
</gene>
<evidence type="ECO:0000256" key="3">
    <source>
        <dbReference type="ARBA" id="ARBA00012389"/>
    </source>
</evidence>
<evidence type="ECO:0000256" key="4">
    <source>
        <dbReference type="ARBA" id="ARBA00022642"/>
    </source>
</evidence>
<dbReference type="Pfam" id="PF01467">
    <property type="entry name" value="CTP_transf_like"/>
    <property type="match status" value="1"/>
</dbReference>
<dbReference type="InterPro" id="IPR016024">
    <property type="entry name" value="ARM-type_fold"/>
</dbReference>
<comment type="pathway">
    <text evidence="2">Cofactor biosynthesis; NAD(+) biosynthesis; deamido-NAD(+) from nicotinate D-ribonucleotide: step 1/1.</text>
</comment>
<evidence type="ECO:0000256" key="8">
    <source>
        <dbReference type="ARBA" id="ARBA00022840"/>
    </source>
</evidence>
<keyword evidence="12" id="KW-0378">Hydrolase</keyword>
<evidence type="ECO:0000256" key="5">
    <source>
        <dbReference type="ARBA" id="ARBA00022679"/>
    </source>
</evidence>
<dbReference type="InterPro" id="IPR005248">
    <property type="entry name" value="NadD/NMNAT"/>
</dbReference>
<sequence>MKTEVLIHETLCRNLTDKAFLKEIGVSRKEMEQNLQKQRWKHMVADLAAIGIANKRYNAQDVLAAVKKVIPQLSEEPEEGWLRHCYSYLLAQLFPEMGEPDGAAFYHDGRSWLLQILRSVYSFEREHLPFDPTKDMQFLTDSEVEEKGYTKEYIHMHKLVKSKYVYEFMRIGIDITPFNTLGHISGVHYVAMFAARQLAKAGVPVDLALISGAAAGHDIGKYGCRKSEEKRIPYLHYYYTDLCYNRFHMPTIGHIAANHSTWDLELENLSVESLLLIYADFRVKSSRNEKGEEVVHFYSLAEAYEVILGKLDNVDDAKKLRYQKVYDKLKDFENYMEENGVHTELPEDFATEPKEAPHPKVCEIVLLEGEEIVNQLKFSAIGHNIRLMSRFHQDSEFASLIEAARSEQQWKNLRTYISILGEYSTYMTEKQKLLTLKFLYELLSHKESDIRSRAAEIMGCMVAGFSEEYKKEVPTDITLPDLLVSNLTLWEQYLTKILNPSYKLTDQHKKWISNTLDSFVRATVNHCKPSCRHKYFDILEKFYQDTENHTESTAMVLLDAAAVIDRSLCTESFVAVMSSFLKGSFGRFSRSVDIGVLSAARCYFDAYTEERYDTDLRMLMKLPKDEDFDKQLAAMFLDDLKTGTPWIQKVANIGFMLKHAIGSGDRGKLLHVATHLSNLVKVSETVTVRRAAGEGLLHMIAKMPPEQRNELTVELFNGLELGDYQFSKYIPDYLGVIMLYLPPKELDESIDELQKILETGNEMTASSVVNTLGVMLEHYSVYKENFYEKGNTSEKRRFRLLNLLVKAYASYNHVCSEEAFWILGTRVFGSEVLSLAEKNELFCQCYKKLAVLLSEKTEDALEFYNNAAVLNHIYRYIGQNQIETGNFDFQQSRKVAFFPGTFDPFSLGHKAVATTIRDMGFTVYMALDEFSWSKNTQPRLQRRKIMNMSVADEADIYVFPEDIPVNIANPQDIKVLKDTFCGKELYIAVGTDVIKNASCYKAPPETDSIHTLNHIAFARESGEQKEGAEEEKGYPITGEVVYLRLKKYYEDISSTRIRENIDLNRDISNLIDTVAQNYIYDRNLYLREPAYKHVLQAKEITISSYEHRDVDSLDRIREDLISRGYDMERIKTYLSRQGVRTLYIENGVRQKKMAAFAAAHRVETSQLLAEFGDPAIASHIRDKATGGIAVIGALFVGKGRAISNVNQILITEILTELLARDFAYVVYHPADEAGYNPRVIEALRRQGFINIAEAGSQTPIYAVDMRSPIVVFRDVETVIKNPLNKNPKVLHALDEAHNKMLRVLTGIYHGQLVLSFNTSAVHNKIIGKVAKLNGVPVEPAKNRQRGPYMSVPFGKALADVVVPNTVTKALHTEKYFDSDLSHFNIAEMKHYAALDNQAKTIKSFNRPIILIDDLLHKGYRMNILDPILKQNQVEVKEIIVGVMTGNGRDLMAVRNRKAESAYFLPSLQVWINERDSYPFIGGDSMAKDADSSINLILPYTMPTFIKAGTEAVFDYSMTCLENARDILKVLEQEYQATFERKLTLKRLGEVITYPRRPDIGNGISYDENLAPSAYVENDIEKLIRMRLKG</sequence>
<dbReference type="PANTHER" id="PTHR39321">
    <property type="entry name" value="NICOTINATE-NUCLEOTIDE ADENYLYLTRANSFERASE-RELATED"/>
    <property type="match status" value="1"/>
</dbReference>
<proteinExistence type="predicted"/>
<dbReference type="GO" id="GO:0009435">
    <property type="term" value="P:NAD+ biosynthetic process"/>
    <property type="evidence" value="ECO:0007669"/>
    <property type="project" value="InterPro"/>
</dbReference>